<dbReference type="InterPro" id="IPR041490">
    <property type="entry name" value="KstR2_TetR_C"/>
</dbReference>
<evidence type="ECO:0000259" key="3">
    <source>
        <dbReference type="PROSITE" id="PS50977"/>
    </source>
</evidence>
<keyword evidence="1 2" id="KW-0238">DNA-binding</keyword>
<evidence type="ECO:0000256" key="1">
    <source>
        <dbReference type="ARBA" id="ARBA00023125"/>
    </source>
</evidence>
<feature type="DNA-binding region" description="H-T-H motif" evidence="2">
    <location>
        <begin position="33"/>
        <end position="52"/>
    </location>
</feature>
<keyword evidence="5" id="KW-1185">Reference proteome</keyword>
<feature type="domain" description="HTH tetR-type" evidence="3">
    <location>
        <begin position="10"/>
        <end position="70"/>
    </location>
</feature>
<comment type="caution">
    <text evidence="4">The sequence shown here is derived from an EMBL/GenBank/DDBJ whole genome shotgun (WGS) entry which is preliminary data.</text>
</comment>
<dbReference type="PANTHER" id="PTHR30055:SF200">
    <property type="entry name" value="HTH-TYPE TRANSCRIPTIONAL REPRESSOR BDCR"/>
    <property type="match status" value="1"/>
</dbReference>
<dbReference type="PANTHER" id="PTHR30055">
    <property type="entry name" value="HTH-TYPE TRANSCRIPTIONAL REGULATOR RUTR"/>
    <property type="match status" value="1"/>
</dbReference>
<dbReference type="SUPFAM" id="SSF46689">
    <property type="entry name" value="Homeodomain-like"/>
    <property type="match status" value="1"/>
</dbReference>
<dbReference type="Pfam" id="PF17932">
    <property type="entry name" value="TetR_C_24"/>
    <property type="match status" value="1"/>
</dbReference>
<evidence type="ECO:0000256" key="2">
    <source>
        <dbReference type="PROSITE-ProRule" id="PRU00335"/>
    </source>
</evidence>
<accession>A0A4Z0CEN3</accession>
<dbReference type="EMBL" id="SMLK01000001">
    <property type="protein sequence ID" value="TFZ08819.1"/>
    <property type="molecule type" value="Genomic_DNA"/>
</dbReference>
<gene>
    <name evidence="4" type="ORF">EZ216_06665</name>
</gene>
<name>A0A4Z0CEN3_9BURK</name>
<dbReference type="InterPro" id="IPR050109">
    <property type="entry name" value="HTH-type_TetR-like_transc_reg"/>
</dbReference>
<dbReference type="Proteomes" id="UP000297839">
    <property type="component" value="Unassembled WGS sequence"/>
</dbReference>
<dbReference type="InterPro" id="IPR009057">
    <property type="entry name" value="Homeodomain-like_sf"/>
</dbReference>
<dbReference type="PROSITE" id="PS50977">
    <property type="entry name" value="HTH_TETR_2"/>
    <property type="match status" value="1"/>
</dbReference>
<dbReference type="GO" id="GO:0003700">
    <property type="term" value="F:DNA-binding transcription factor activity"/>
    <property type="evidence" value="ECO:0007669"/>
    <property type="project" value="TreeGrafter"/>
</dbReference>
<dbReference type="AlphaFoldDB" id="A0A4Z0CEN3"/>
<organism evidence="4 5">
    <name type="scientific">Ramlibacter humi</name>
    <dbReference type="NCBI Taxonomy" id="2530451"/>
    <lineage>
        <taxon>Bacteria</taxon>
        <taxon>Pseudomonadati</taxon>
        <taxon>Pseudomonadota</taxon>
        <taxon>Betaproteobacteria</taxon>
        <taxon>Burkholderiales</taxon>
        <taxon>Comamonadaceae</taxon>
        <taxon>Ramlibacter</taxon>
    </lineage>
</organism>
<dbReference type="RefSeq" id="WP_135248906.1">
    <property type="nucleotide sequence ID" value="NZ_SMLK01000001.1"/>
</dbReference>
<evidence type="ECO:0000313" key="4">
    <source>
        <dbReference type="EMBL" id="TFZ08819.1"/>
    </source>
</evidence>
<sequence>MGRPAGVSGAETMRAVRKAAIERIWRHGFEAMNLRDLAADVNLRLGSLYNHVPQKQEFLGNLLEDIMLELLQDFALRMEGLEEPMARLSAFVRFHIEWHTARKQETFIGNMELRSLTAEQHGRIIGLRKDYEAQVRAIVADGQKAGLWQVDDLRVTTLALLSLLTGISDWYREDGRLGQERLIRIYQRLAVRLLGAKSS</sequence>
<dbReference type="OrthoDB" id="5293507at2"/>
<dbReference type="SUPFAM" id="SSF48498">
    <property type="entry name" value="Tetracyclin repressor-like, C-terminal domain"/>
    <property type="match status" value="1"/>
</dbReference>
<reference evidence="4 5" key="1">
    <citation type="submission" date="2019-03" db="EMBL/GenBank/DDBJ databases">
        <title>Ramlibacter sp. 18x22-1, whole genome shotgun sequence.</title>
        <authorList>
            <person name="Zhang X."/>
            <person name="Feng G."/>
            <person name="Zhu H."/>
        </authorList>
    </citation>
    <scope>NUCLEOTIDE SEQUENCE [LARGE SCALE GENOMIC DNA]</scope>
    <source>
        <strain evidence="4 5">18x22-1</strain>
    </source>
</reference>
<proteinExistence type="predicted"/>
<dbReference type="GO" id="GO:0000976">
    <property type="term" value="F:transcription cis-regulatory region binding"/>
    <property type="evidence" value="ECO:0007669"/>
    <property type="project" value="TreeGrafter"/>
</dbReference>
<dbReference type="InterPro" id="IPR036271">
    <property type="entry name" value="Tet_transcr_reg_TetR-rel_C_sf"/>
</dbReference>
<dbReference type="InterPro" id="IPR001647">
    <property type="entry name" value="HTH_TetR"/>
</dbReference>
<protein>
    <submittedName>
        <fullName evidence="4">TetR/AcrR family transcriptional regulator</fullName>
    </submittedName>
</protein>
<evidence type="ECO:0000313" key="5">
    <source>
        <dbReference type="Proteomes" id="UP000297839"/>
    </source>
</evidence>
<dbReference type="Gene3D" id="1.10.357.10">
    <property type="entry name" value="Tetracycline Repressor, domain 2"/>
    <property type="match status" value="1"/>
</dbReference>